<dbReference type="AlphaFoldDB" id="A0A8J6HLK1"/>
<protein>
    <recommendedName>
        <fullName evidence="1">Integrase p58-like C-terminal domain-containing protein</fullName>
    </recommendedName>
</protein>
<dbReference type="Pfam" id="PF22938">
    <property type="entry name" value="Integrase_p58_C"/>
    <property type="match status" value="1"/>
</dbReference>
<proteinExistence type="predicted"/>
<name>A0A8J6HLK1_TENMO</name>
<gene>
    <name evidence="2" type="ORF">GEV33_001816</name>
</gene>
<dbReference type="Proteomes" id="UP000719412">
    <property type="component" value="Unassembled WGS sequence"/>
</dbReference>
<comment type="caution">
    <text evidence="2">The sequence shown here is derived from an EMBL/GenBank/DDBJ whole genome shotgun (WGS) entry which is preliminary data.</text>
</comment>
<sequence length="86" mass="10272">MFDRMKTRYDLKVNTAGFREGDLVWLFNRQQRKGRCPKLQPSWQGPFVILTRINDVVYRIQRHPRAKMKVVHLDRLAPYAGDNDQN</sequence>
<evidence type="ECO:0000313" key="3">
    <source>
        <dbReference type="Proteomes" id="UP000719412"/>
    </source>
</evidence>
<reference evidence="2" key="2">
    <citation type="submission" date="2021-08" db="EMBL/GenBank/DDBJ databases">
        <authorList>
            <person name="Eriksson T."/>
        </authorList>
    </citation>
    <scope>NUCLEOTIDE SEQUENCE</scope>
    <source>
        <strain evidence="2">Stoneville</strain>
        <tissue evidence="2">Whole head</tissue>
    </source>
</reference>
<organism evidence="2 3">
    <name type="scientific">Tenebrio molitor</name>
    <name type="common">Yellow mealworm beetle</name>
    <dbReference type="NCBI Taxonomy" id="7067"/>
    <lineage>
        <taxon>Eukaryota</taxon>
        <taxon>Metazoa</taxon>
        <taxon>Ecdysozoa</taxon>
        <taxon>Arthropoda</taxon>
        <taxon>Hexapoda</taxon>
        <taxon>Insecta</taxon>
        <taxon>Pterygota</taxon>
        <taxon>Neoptera</taxon>
        <taxon>Endopterygota</taxon>
        <taxon>Coleoptera</taxon>
        <taxon>Polyphaga</taxon>
        <taxon>Cucujiformia</taxon>
        <taxon>Tenebrionidae</taxon>
        <taxon>Tenebrio</taxon>
    </lineage>
</organism>
<evidence type="ECO:0000259" key="1">
    <source>
        <dbReference type="Pfam" id="PF22938"/>
    </source>
</evidence>
<evidence type="ECO:0000313" key="2">
    <source>
        <dbReference type="EMBL" id="KAH0820975.1"/>
    </source>
</evidence>
<dbReference type="EMBL" id="JABDTM020009927">
    <property type="protein sequence ID" value="KAH0820975.1"/>
    <property type="molecule type" value="Genomic_DNA"/>
</dbReference>
<keyword evidence="3" id="KW-1185">Reference proteome</keyword>
<dbReference type="InterPro" id="IPR054465">
    <property type="entry name" value="Integrase_p58-like_C"/>
</dbReference>
<reference evidence="2" key="1">
    <citation type="journal article" date="2020" name="J Insects Food Feed">
        <title>The yellow mealworm (Tenebrio molitor) genome: a resource for the emerging insects as food and feed industry.</title>
        <authorList>
            <person name="Eriksson T."/>
            <person name="Andere A."/>
            <person name="Kelstrup H."/>
            <person name="Emery V."/>
            <person name="Picard C."/>
        </authorList>
    </citation>
    <scope>NUCLEOTIDE SEQUENCE</scope>
    <source>
        <strain evidence="2">Stoneville</strain>
        <tissue evidence="2">Whole head</tissue>
    </source>
</reference>
<feature type="domain" description="Integrase p58-like C-terminal" evidence="1">
    <location>
        <begin position="45"/>
        <end position="78"/>
    </location>
</feature>
<accession>A0A8J6HLK1</accession>